<dbReference type="EMBL" id="CP045273">
    <property type="protein sequence ID" value="QJX80551.1"/>
    <property type="molecule type" value="Genomic_DNA"/>
</dbReference>
<sequence>MSTEKRCYYVKRTLQKDGLWFWADEVYYGRELEEAGFSVDELLSDYKIEVSKPSTPEKISSPDYYVYPQGEYEKEVEEARRISWEEHSDEPPWFAEGFVDGYIQSSVKHRIKDKERSIPTYLGLPDDFEYTEETLQDDLKAVELFKKDEKKNDSK</sequence>
<dbReference type="AlphaFoldDB" id="A0A6M6E0C1"/>
<name>A0A6M6E0C1_PRIMG</name>
<reference evidence="1 2" key="1">
    <citation type="submission" date="2019-10" db="EMBL/GenBank/DDBJ databases">
        <title>Complete genome sequences for adaption low water activity.</title>
        <authorList>
            <person name="Zhao L."/>
            <person name="Zhong J."/>
        </authorList>
    </citation>
    <scope>NUCLEOTIDE SEQUENCE [LARGE SCALE GENOMIC DNA]</scope>
    <source>
        <strain evidence="1 2">FDU301</strain>
        <plasmid evidence="2">pfdu301a</plasmid>
    </source>
</reference>
<accession>A0A6M6E0C1</accession>
<organism evidence="1 2">
    <name type="scientific">Priestia megaterium</name>
    <name type="common">Bacillus megaterium</name>
    <dbReference type="NCBI Taxonomy" id="1404"/>
    <lineage>
        <taxon>Bacteria</taxon>
        <taxon>Bacillati</taxon>
        <taxon>Bacillota</taxon>
        <taxon>Bacilli</taxon>
        <taxon>Bacillales</taxon>
        <taxon>Bacillaceae</taxon>
        <taxon>Priestia</taxon>
    </lineage>
</organism>
<dbReference type="RefSeq" id="WP_171778545.1">
    <property type="nucleotide sequence ID" value="NZ_CP045273.1"/>
</dbReference>
<protein>
    <submittedName>
        <fullName evidence="1">Uncharacterized protein</fullName>
    </submittedName>
</protein>
<evidence type="ECO:0000313" key="1">
    <source>
        <dbReference type="EMBL" id="QJX80551.1"/>
    </source>
</evidence>
<keyword evidence="1" id="KW-0614">Plasmid</keyword>
<gene>
    <name evidence="1" type="ORF">FDZ14_31165</name>
</gene>
<dbReference type="Proteomes" id="UP000501076">
    <property type="component" value="Plasmid pFDU301A"/>
</dbReference>
<geneLocation type="plasmid" evidence="2">
    <name>pfdu301a</name>
</geneLocation>
<proteinExistence type="predicted"/>
<evidence type="ECO:0000313" key="2">
    <source>
        <dbReference type="Proteomes" id="UP000501076"/>
    </source>
</evidence>